<dbReference type="SUPFAM" id="SSF52540">
    <property type="entry name" value="P-loop containing nucleoside triphosphate hydrolases"/>
    <property type="match status" value="1"/>
</dbReference>
<comment type="caution">
    <text evidence="1">The sequence shown here is derived from an EMBL/GenBank/DDBJ whole genome shotgun (WGS) entry which is preliminary data.</text>
</comment>
<dbReference type="Proteomes" id="UP000824469">
    <property type="component" value="Unassembled WGS sequence"/>
</dbReference>
<sequence length="112" mass="12765">VDLVAKINLGDVVNGRISEVQAAEFIHNRLERKKSLIVLDDLLSEEDSWELLCDFSFSDCEQNQPTHELEKITSKIEEKCKILPLVVKTMVASLTGKTSSRDWESKLCETRE</sequence>
<reference evidence="1 2" key="1">
    <citation type="journal article" date="2021" name="Nat. Plants">
        <title>The Taxus genome provides insights into paclitaxel biosynthesis.</title>
        <authorList>
            <person name="Xiong X."/>
            <person name="Gou J."/>
            <person name="Liao Q."/>
            <person name="Li Y."/>
            <person name="Zhou Q."/>
            <person name="Bi G."/>
            <person name="Li C."/>
            <person name="Du R."/>
            <person name="Wang X."/>
            <person name="Sun T."/>
            <person name="Guo L."/>
            <person name="Liang H."/>
            <person name="Lu P."/>
            <person name="Wu Y."/>
            <person name="Zhang Z."/>
            <person name="Ro D.K."/>
            <person name="Shang Y."/>
            <person name="Huang S."/>
            <person name="Yan J."/>
        </authorList>
    </citation>
    <scope>NUCLEOTIDE SEQUENCE [LARGE SCALE GENOMIC DNA]</scope>
    <source>
        <strain evidence="1">Ta-2019</strain>
    </source>
</reference>
<gene>
    <name evidence="1" type="ORF">KI387_009695</name>
</gene>
<dbReference type="Gene3D" id="1.10.8.430">
    <property type="entry name" value="Helical domain of apoptotic protease-activating factors"/>
    <property type="match status" value="1"/>
</dbReference>
<proteinExistence type="predicted"/>
<feature type="non-terminal residue" evidence="1">
    <location>
        <position position="112"/>
    </location>
</feature>
<organism evidence="1 2">
    <name type="scientific">Taxus chinensis</name>
    <name type="common">Chinese yew</name>
    <name type="synonym">Taxus wallichiana var. chinensis</name>
    <dbReference type="NCBI Taxonomy" id="29808"/>
    <lineage>
        <taxon>Eukaryota</taxon>
        <taxon>Viridiplantae</taxon>
        <taxon>Streptophyta</taxon>
        <taxon>Embryophyta</taxon>
        <taxon>Tracheophyta</taxon>
        <taxon>Spermatophyta</taxon>
        <taxon>Pinopsida</taxon>
        <taxon>Pinidae</taxon>
        <taxon>Conifers II</taxon>
        <taxon>Cupressales</taxon>
        <taxon>Taxaceae</taxon>
        <taxon>Taxus</taxon>
    </lineage>
</organism>
<evidence type="ECO:0000313" key="2">
    <source>
        <dbReference type="Proteomes" id="UP000824469"/>
    </source>
</evidence>
<name>A0AA38FJX0_TAXCH</name>
<feature type="non-terminal residue" evidence="1">
    <location>
        <position position="1"/>
    </location>
</feature>
<dbReference type="EMBL" id="JAHRHJ020000008">
    <property type="protein sequence ID" value="KAH9305291.1"/>
    <property type="molecule type" value="Genomic_DNA"/>
</dbReference>
<dbReference type="PANTHER" id="PTHR36766:SF30">
    <property type="entry name" value="TIR-NBS TYPE DISEASE RESISTANCE PROTEIN-RELATED"/>
    <property type="match status" value="1"/>
</dbReference>
<evidence type="ECO:0000313" key="1">
    <source>
        <dbReference type="EMBL" id="KAH9305291.1"/>
    </source>
</evidence>
<evidence type="ECO:0008006" key="3">
    <source>
        <dbReference type="Google" id="ProtNLM"/>
    </source>
</evidence>
<accession>A0AA38FJX0</accession>
<dbReference type="InterPro" id="IPR027417">
    <property type="entry name" value="P-loop_NTPase"/>
</dbReference>
<keyword evidence="2" id="KW-1185">Reference proteome</keyword>
<dbReference type="PANTHER" id="PTHR36766">
    <property type="entry name" value="PLANT BROAD-SPECTRUM MILDEW RESISTANCE PROTEIN RPW8"/>
    <property type="match status" value="1"/>
</dbReference>
<dbReference type="InterPro" id="IPR042197">
    <property type="entry name" value="Apaf_helical"/>
</dbReference>
<protein>
    <recommendedName>
        <fullName evidence="3">NB-ARC domain-containing protein</fullName>
    </recommendedName>
</protein>
<dbReference type="AlphaFoldDB" id="A0AA38FJX0"/>
<dbReference type="GO" id="GO:0043531">
    <property type="term" value="F:ADP binding"/>
    <property type="evidence" value="ECO:0007669"/>
    <property type="project" value="InterPro"/>
</dbReference>